<dbReference type="GO" id="GO:0051879">
    <property type="term" value="F:Hsp90 protein binding"/>
    <property type="evidence" value="ECO:0007669"/>
    <property type="project" value="TreeGrafter"/>
</dbReference>
<evidence type="ECO:0000256" key="1">
    <source>
        <dbReference type="ARBA" id="ARBA00006133"/>
    </source>
</evidence>
<feature type="compositionally biased region" description="Polar residues" evidence="2">
    <location>
        <begin position="818"/>
        <end position="833"/>
    </location>
</feature>
<dbReference type="Proteomes" id="UP001140217">
    <property type="component" value="Unassembled WGS sequence"/>
</dbReference>
<dbReference type="GO" id="GO:0042162">
    <property type="term" value="F:telomeric DNA binding"/>
    <property type="evidence" value="ECO:0007669"/>
    <property type="project" value="TreeGrafter"/>
</dbReference>
<reference evidence="4" key="1">
    <citation type="submission" date="2022-07" db="EMBL/GenBank/DDBJ databases">
        <title>Phylogenomic reconstructions and comparative analyses of Kickxellomycotina fungi.</title>
        <authorList>
            <person name="Reynolds N.K."/>
            <person name="Stajich J.E."/>
            <person name="Barry K."/>
            <person name="Grigoriev I.V."/>
            <person name="Crous P."/>
            <person name="Smith M.E."/>
        </authorList>
    </citation>
    <scope>NUCLEOTIDE SEQUENCE</scope>
    <source>
        <strain evidence="4">NBRC 105414</strain>
    </source>
</reference>
<feature type="domain" description="Telomere length regulation protein conserved" evidence="3">
    <location>
        <begin position="669"/>
        <end position="786"/>
    </location>
</feature>
<comment type="caution">
    <text evidence="4">The sequence shown here is derived from an EMBL/GenBank/DDBJ whole genome shotgun (WGS) entry which is preliminary data.</text>
</comment>
<feature type="region of interest" description="Disordered" evidence="2">
    <location>
        <begin position="816"/>
        <end position="838"/>
    </location>
</feature>
<name>A0A9W8LML5_9FUNG</name>
<evidence type="ECO:0000313" key="4">
    <source>
        <dbReference type="EMBL" id="KAJ2785361.1"/>
    </source>
</evidence>
<dbReference type="PANTHER" id="PTHR15830">
    <property type="entry name" value="TELOMERE LENGTH REGULATION PROTEIN TEL2 FAMILY MEMBER"/>
    <property type="match status" value="1"/>
</dbReference>
<sequence length="1047" mass="108612">MEERQRFRELAKRIEAAAEQLQQQQKQRRPAEEEPVHNTLDDDDDSRSAALAVGSLLGGGRAEAPRIVLPGAPQRRLVAMVGDDDSGAEAEDAGDGDKLVDQLVAAIEAPLAAGVAGFRSEALAAAAADSGGEWARWWAAGPVRAEAVARHVGAWFARAVVAAVGPLAAGAGGGRLARAAAAYARPGCAVGWQALKAAAGALAGGPAPGALRLAVRVLERGVERGAFDPPRALPLLGAGAEWGDFVQVTCTLPDRVANRVDARSVPAALRPHAYFARLARAAVQCAGAEAGGGAVAALWAKLCRVGQQRALCVELAAALVEAAQARLDAAERAPFRADRLAALARAAAALPEPFRARMAAGVVGQLDVMGAGARLGYAAALALCALAAEQRALDGGAQPDAAAAALVGGLGTTASAGTCQTVALALQLLSGKDVLPAGGAAEAALAAALPDCADRGLLCRVLGDVAIPLWAAPDLLARAAPDAVRPLTALVMACLGALSPDECARLSMGAAFAQAIPRYLDAPTARVRLSGVIVADHIVAASAAARKQPPAADQSGDQPAKDPAPIDFGLDDIIREAQTTGQPHARAAAEYIAEMRAFARPVAEQWAPGCSRPPLPPGAMAAAVAEAVGHMREYSGADADADAVLAPRQASLTSDAQPLASAYVRPRRPAFLRDCLAYLRSSGSGNGEENAERAELALAALAECVDRASAKAVEELWMPVANKVLHTYNRGPDRLDAAWDRMRCAALVALAVRLPARLGPFLADRSSDRNLTAADRTLVLSAIATACLRLSGAEDAADNDSAAASGVSPRIAEIAQPAEQSAQVPQPTEQSADASAPLGVGTVVRRSRRLDIIALEKRSQSPGSSSPSLADQQKKQFAATVGPAFFSPLVAQYGRSDMSAEASDMRRDAAQLERYLSTLGVVLYTARSAVHQLSMNREFWELAKLVRRQPNAAVRDAAPVVDALLFGIDVVLSPDRALSTPTLAREFRADIADTVRWINDLATRGLLADSAAAHAARISARLQEIQAEVHRRVTSGDLHQYTSIIQL</sequence>
<comment type="similarity">
    <text evidence="1">Belongs to the TEL2 family.</text>
</comment>
<protein>
    <submittedName>
        <fullName evidence="4">Telomere binding protein</fullName>
    </submittedName>
</protein>
<dbReference type="GO" id="GO:0005829">
    <property type="term" value="C:cytosol"/>
    <property type="evidence" value="ECO:0007669"/>
    <property type="project" value="TreeGrafter"/>
</dbReference>
<dbReference type="EMBL" id="JANBUL010000012">
    <property type="protein sequence ID" value="KAJ2785361.1"/>
    <property type="molecule type" value="Genomic_DNA"/>
</dbReference>
<evidence type="ECO:0000313" key="5">
    <source>
        <dbReference type="Proteomes" id="UP001140217"/>
    </source>
</evidence>
<dbReference type="InterPro" id="IPR038528">
    <property type="entry name" value="TEL2_C_sf"/>
</dbReference>
<dbReference type="InterPro" id="IPR019337">
    <property type="entry name" value="Telomere_length_regulation_dom"/>
</dbReference>
<keyword evidence="5" id="KW-1185">Reference proteome</keyword>
<feature type="region of interest" description="Disordered" evidence="2">
    <location>
        <begin position="545"/>
        <end position="567"/>
    </location>
</feature>
<evidence type="ECO:0000256" key="2">
    <source>
        <dbReference type="SAM" id="MobiDB-lite"/>
    </source>
</evidence>
<proteinExistence type="inferred from homology"/>
<dbReference type="OrthoDB" id="10258062at2759"/>
<accession>A0A9W8LML5</accession>
<evidence type="ECO:0000259" key="3">
    <source>
        <dbReference type="Pfam" id="PF10193"/>
    </source>
</evidence>
<dbReference type="GO" id="GO:0051083">
    <property type="term" value="P:'de novo' cotranslational protein folding"/>
    <property type="evidence" value="ECO:0007669"/>
    <property type="project" value="TreeGrafter"/>
</dbReference>
<feature type="compositionally biased region" description="Basic and acidic residues" evidence="2">
    <location>
        <begin position="29"/>
        <end position="40"/>
    </location>
</feature>
<dbReference type="Gene3D" id="1.25.40.720">
    <property type="entry name" value="Telomere length regulation protein 2, C-terminal domain"/>
    <property type="match status" value="2"/>
</dbReference>
<dbReference type="AlphaFoldDB" id="A0A9W8LML5"/>
<feature type="region of interest" description="Disordered" evidence="2">
    <location>
        <begin position="15"/>
        <end position="49"/>
    </location>
</feature>
<dbReference type="Pfam" id="PF10193">
    <property type="entry name" value="Telomere_reg-2"/>
    <property type="match status" value="1"/>
</dbReference>
<dbReference type="PANTHER" id="PTHR15830:SF10">
    <property type="entry name" value="TELOMERE LENGTH REGULATION PROTEIN TEL2 HOMOLOG"/>
    <property type="match status" value="1"/>
</dbReference>
<organism evidence="4 5">
    <name type="scientific">Coemansia javaensis</name>
    <dbReference type="NCBI Taxonomy" id="2761396"/>
    <lineage>
        <taxon>Eukaryota</taxon>
        <taxon>Fungi</taxon>
        <taxon>Fungi incertae sedis</taxon>
        <taxon>Zoopagomycota</taxon>
        <taxon>Kickxellomycotina</taxon>
        <taxon>Kickxellomycetes</taxon>
        <taxon>Kickxellales</taxon>
        <taxon>Kickxellaceae</taxon>
        <taxon>Coemansia</taxon>
    </lineage>
</organism>
<dbReference type="InterPro" id="IPR051970">
    <property type="entry name" value="TEL2_Regulation"/>
</dbReference>
<gene>
    <name evidence="4" type="primary">TEL2</name>
    <name evidence="4" type="ORF">H4R18_000572</name>
</gene>